<dbReference type="RefSeq" id="WP_241768424.1">
    <property type="nucleotide sequence ID" value="NZ_JAUSUN010000019.1"/>
</dbReference>
<dbReference type="Proteomes" id="UP001242313">
    <property type="component" value="Unassembled WGS sequence"/>
</dbReference>
<sequence length="65" mass="7689">MMAKEDVQKDIPKDYVPQNSSMARNEEEIEALGKQMEHRRSGEVLKEEYHKVPDPIQYDRANEKK</sequence>
<keyword evidence="3" id="KW-1185">Reference proteome</keyword>
<gene>
    <name evidence="2" type="ORF">J2S25_002918</name>
</gene>
<feature type="region of interest" description="Disordered" evidence="1">
    <location>
        <begin position="1"/>
        <end position="25"/>
    </location>
</feature>
<organism evidence="2 3">
    <name type="scientific">Mesobacillus stamsii</name>
    <dbReference type="NCBI Taxonomy" id="225347"/>
    <lineage>
        <taxon>Bacteria</taxon>
        <taxon>Bacillati</taxon>
        <taxon>Bacillota</taxon>
        <taxon>Bacilli</taxon>
        <taxon>Bacillales</taxon>
        <taxon>Bacillaceae</taxon>
        <taxon>Mesobacillus</taxon>
    </lineage>
</organism>
<reference evidence="2 3" key="1">
    <citation type="submission" date="2023-07" db="EMBL/GenBank/DDBJ databases">
        <title>Genomic Encyclopedia of Type Strains, Phase IV (KMG-IV): sequencing the most valuable type-strain genomes for metagenomic binning, comparative biology and taxonomic classification.</title>
        <authorList>
            <person name="Goeker M."/>
        </authorList>
    </citation>
    <scope>NUCLEOTIDE SEQUENCE [LARGE SCALE GENOMIC DNA]</scope>
    <source>
        <strain evidence="2 3">DSM 19598</strain>
    </source>
</reference>
<dbReference type="EMBL" id="JAUSUN010000019">
    <property type="protein sequence ID" value="MDQ0414708.1"/>
    <property type="molecule type" value="Genomic_DNA"/>
</dbReference>
<evidence type="ECO:0000313" key="3">
    <source>
        <dbReference type="Proteomes" id="UP001242313"/>
    </source>
</evidence>
<comment type="caution">
    <text evidence="2">The sequence shown here is derived from an EMBL/GenBank/DDBJ whole genome shotgun (WGS) entry which is preliminary data.</text>
</comment>
<accession>A0ABU0FXN4</accession>
<evidence type="ECO:0008006" key="4">
    <source>
        <dbReference type="Google" id="ProtNLM"/>
    </source>
</evidence>
<name>A0ABU0FXN4_9BACI</name>
<feature type="compositionally biased region" description="Basic and acidic residues" evidence="1">
    <location>
        <begin position="1"/>
        <end position="13"/>
    </location>
</feature>
<protein>
    <recommendedName>
        <fullName evidence="4">Multidrug transporter</fullName>
    </recommendedName>
</protein>
<evidence type="ECO:0000256" key="1">
    <source>
        <dbReference type="SAM" id="MobiDB-lite"/>
    </source>
</evidence>
<proteinExistence type="predicted"/>
<evidence type="ECO:0000313" key="2">
    <source>
        <dbReference type="EMBL" id="MDQ0414708.1"/>
    </source>
</evidence>